<protein>
    <submittedName>
        <fullName evidence="1">Uncharacterized protein</fullName>
    </submittedName>
</protein>
<evidence type="ECO:0000313" key="1">
    <source>
        <dbReference type="EMBL" id="TRY78248.1"/>
    </source>
</evidence>
<dbReference type="InterPro" id="IPR015915">
    <property type="entry name" value="Kelch-typ_b-propeller"/>
</dbReference>
<dbReference type="InterPro" id="IPR011043">
    <property type="entry name" value="Gal_Oxase/kelch_b-propeller"/>
</dbReference>
<dbReference type="Proteomes" id="UP000318571">
    <property type="component" value="Chromosome 11"/>
</dbReference>
<reference evidence="1 2" key="1">
    <citation type="journal article" date="2018" name="Nat. Ecol. Evol.">
        <title>Genomic signatures of mitonuclear coevolution across populations of Tigriopus californicus.</title>
        <authorList>
            <person name="Barreto F.S."/>
            <person name="Watson E.T."/>
            <person name="Lima T.G."/>
            <person name="Willett C.S."/>
            <person name="Edmands S."/>
            <person name="Li W."/>
            <person name="Burton R.S."/>
        </authorList>
    </citation>
    <scope>NUCLEOTIDE SEQUENCE [LARGE SCALE GENOMIC DNA]</scope>
    <source>
        <strain evidence="1 2">San Diego</strain>
    </source>
</reference>
<proteinExistence type="predicted"/>
<dbReference type="EMBL" id="VCGU01000003">
    <property type="protein sequence ID" value="TRY78248.1"/>
    <property type="molecule type" value="Genomic_DNA"/>
</dbReference>
<dbReference type="AlphaFoldDB" id="A0A553PKP4"/>
<name>A0A553PKP4_TIGCA</name>
<accession>A0A553PKP4</accession>
<dbReference type="SUPFAM" id="SSF50965">
    <property type="entry name" value="Galactose oxidase, central domain"/>
    <property type="match status" value="1"/>
</dbReference>
<gene>
    <name evidence="1" type="ORF">TCAL_06742</name>
</gene>
<comment type="caution">
    <text evidence="1">The sequence shown here is derived from an EMBL/GenBank/DDBJ whole genome shotgun (WGS) entry which is preliminary data.</text>
</comment>
<keyword evidence="2" id="KW-1185">Reference proteome</keyword>
<sequence length="885" mass="98813">MDKVVMVEETEIIEQERCTHINEESCFDVYKTNFQVQEVEDCKDGFKKDCYIEYHNVPRLRKVQICHQPLRRDCGLSGNTTCSLETETICEKDFHENEVEDHVPECEIQTKEVCQPDGSWCSQVPQRICSIQHIPNVKLTHKTKCKQVNRKVCGPEVCPVVRGNEKCYTTVKSVSSYLFVQEIPSERCNLIPRKDCHVVSKFVPSLVAETTCMDVPKEICNIVEVGSEKVRRPRVKKWCGPGPKSVEPIETTPSIPTIATTTPSPIDSMFKLLKNIEHGLQWFKKHAVPLFKDDLRMVNFAQLTSFSGNIGVVQVYNLITHETECQFGVGRSPDNHKIITRLTLDKEYAICGNDAEDFRACYQLLQIENSTSVIRHEDLQLPDSLLNTNVKSAQLQDGTWVISGQDDEGDQLFYQTPGANQFQKIEFYSPPSDTLCISGINKKKLLLITSEDTVIIDLIDGSVDTDTIPANDGSSTMCAALSKNIGYQVVSCTSETCSIFTSTFTSWINVPLVSGVTFLNVFAAMDQIYAIGSDKSLFTLNVERALWEDSNNSLDLVGTQGSQVRFGYGTMEFCNEPIVADGDDRLLLITGRTKTGGSGFQFEIIDWTSSETVCSQEIPFNLPRTSLPAFGTLLNGDPFFCGHSTAACGVLNRAKDAFVESDIVAQTYPISFPSGVQMDSQFYILAGGRRGEEVVNNIQIGTFRANQTSTVFTELALKLPTPSVNHCMVRLNDSTTFLGGGTGNLLHLFHLSDESIEEITVTPIAPISKPICGALEHDNGTQQIFMFEDWVNCQVITIQDGTFELNECPHQFNTPGPFLTKPHVAQFKDNKGFSVIREGEIHQINPDSLQWERTGRRSNHVWEDIYGTTFVDRLPSFCTSSSTLL</sequence>
<organism evidence="1 2">
    <name type="scientific">Tigriopus californicus</name>
    <name type="common">Marine copepod</name>
    <dbReference type="NCBI Taxonomy" id="6832"/>
    <lineage>
        <taxon>Eukaryota</taxon>
        <taxon>Metazoa</taxon>
        <taxon>Ecdysozoa</taxon>
        <taxon>Arthropoda</taxon>
        <taxon>Crustacea</taxon>
        <taxon>Multicrustacea</taxon>
        <taxon>Hexanauplia</taxon>
        <taxon>Copepoda</taxon>
        <taxon>Harpacticoida</taxon>
        <taxon>Harpacticidae</taxon>
        <taxon>Tigriopus</taxon>
    </lineage>
</organism>
<dbReference type="Gene3D" id="2.120.10.80">
    <property type="entry name" value="Kelch-type beta propeller"/>
    <property type="match status" value="1"/>
</dbReference>
<evidence type="ECO:0000313" key="2">
    <source>
        <dbReference type="Proteomes" id="UP000318571"/>
    </source>
</evidence>